<dbReference type="AlphaFoldDB" id="A0A9E7FX63"/>
<evidence type="ECO:0000313" key="2">
    <source>
        <dbReference type="Proteomes" id="UP001055439"/>
    </source>
</evidence>
<reference evidence="1" key="1">
    <citation type="submission" date="2022-05" db="EMBL/GenBank/DDBJ databases">
        <title>The Musa troglodytarum L. genome provides insights into the mechanism of non-climacteric behaviour and enrichment of carotenoids.</title>
        <authorList>
            <person name="Wang J."/>
        </authorList>
    </citation>
    <scope>NUCLEOTIDE SEQUENCE</scope>
    <source>
        <tissue evidence="1">Leaf</tissue>
    </source>
</reference>
<dbReference type="Proteomes" id="UP001055439">
    <property type="component" value="Chromosome 5"/>
</dbReference>
<organism evidence="1 2">
    <name type="scientific">Musa troglodytarum</name>
    <name type="common">fe'i banana</name>
    <dbReference type="NCBI Taxonomy" id="320322"/>
    <lineage>
        <taxon>Eukaryota</taxon>
        <taxon>Viridiplantae</taxon>
        <taxon>Streptophyta</taxon>
        <taxon>Embryophyta</taxon>
        <taxon>Tracheophyta</taxon>
        <taxon>Spermatophyta</taxon>
        <taxon>Magnoliopsida</taxon>
        <taxon>Liliopsida</taxon>
        <taxon>Zingiberales</taxon>
        <taxon>Musaceae</taxon>
        <taxon>Musa</taxon>
    </lineage>
</organism>
<dbReference type="EMBL" id="CP097507">
    <property type="protein sequence ID" value="URE03585.1"/>
    <property type="molecule type" value="Genomic_DNA"/>
</dbReference>
<protein>
    <submittedName>
        <fullName evidence="1">Uncharacterized protein</fullName>
    </submittedName>
</protein>
<proteinExistence type="predicted"/>
<accession>A0A9E7FX63</accession>
<sequence>MADLDEFHFEKWTADGVNNFFSFLHGMFTSAFSQELPGLLRSNFSFGCSIFNVKLQKNSKIISVSFSFFFGFFGGK</sequence>
<keyword evidence="2" id="KW-1185">Reference proteome</keyword>
<name>A0A9E7FX63_9LILI</name>
<evidence type="ECO:0000313" key="1">
    <source>
        <dbReference type="EMBL" id="URE03585.1"/>
    </source>
</evidence>
<gene>
    <name evidence="1" type="ORF">MUK42_21934</name>
</gene>